<evidence type="ECO:0000256" key="9">
    <source>
        <dbReference type="HAMAP-Rule" id="MF_01400"/>
    </source>
</evidence>
<evidence type="ECO:0000256" key="1">
    <source>
        <dbReference type="ARBA" id="ARBA00007174"/>
    </source>
</evidence>
<evidence type="ECO:0000313" key="13">
    <source>
        <dbReference type="Proteomes" id="UP000029444"/>
    </source>
</evidence>
<evidence type="ECO:0000313" key="12">
    <source>
        <dbReference type="EMBL" id="KGD66382.1"/>
    </source>
</evidence>
<name>A0A095SP60_9GAMM</name>
<keyword evidence="6 9" id="KW-0560">Oxidoreductase</keyword>
<feature type="binding site" evidence="9">
    <location>
        <position position="109"/>
    </location>
    <ligand>
        <name>Zn(2+)</name>
        <dbReference type="ChEBI" id="CHEBI:29105"/>
    </ligand>
</feature>
<feature type="binding site" evidence="9">
    <location>
        <position position="106"/>
    </location>
    <ligand>
        <name>Zn(2+)</name>
        <dbReference type="ChEBI" id="CHEBI:29105"/>
    </ligand>
</feature>
<evidence type="ECO:0000259" key="11">
    <source>
        <dbReference type="PROSITE" id="PS51790"/>
    </source>
</evidence>
<feature type="domain" description="MsrB" evidence="11">
    <location>
        <begin position="18"/>
        <end position="139"/>
    </location>
</feature>
<feature type="active site" description="Nucleophile" evidence="9">
    <location>
        <position position="129"/>
    </location>
</feature>
<sequence>MATSSSGYDLTPLSDAEKQQNAANLSEEERRILLNQGTEPPFCGGLLDNKEDGIYHCKLCDLPLFNSTSKFESGTGWPSFYEPFDSAHIRELRDTSHGMVRVEIRCARCDGHLGHVFPDGPPPTGQRYCLNSASMTFKS</sequence>
<dbReference type="InterPro" id="IPR028427">
    <property type="entry name" value="Met_Sox_Rdtase_MsrB"/>
</dbReference>
<feature type="binding site" evidence="9">
    <location>
        <position position="60"/>
    </location>
    <ligand>
        <name>Zn(2+)</name>
        <dbReference type="ChEBI" id="CHEBI:29105"/>
    </ligand>
</feature>
<comment type="cofactor">
    <cofactor evidence="9">
        <name>Zn(2+)</name>
        <dbReference type="ChEBI" id="CHEBI:29105"/>
    </cofactor>
    <text evidence="9">Binds 1 zinc ion per subunit. The zinc ion is important for the structural integrity of the protein.</text>
</comment>
<reference evidence="12 13" key="1">
    <citation type="submission" date="2012-09" db="EMBL/GenBank/DDBJ databases">
        <title>Genome Sequence of alkane-degrading Bacterium Alcanivorax sp. 19-m-6.</title>
        <authorList>
            <person name="Lai Q."/>
            <person name="Shao Z."/>
        </authorList>
    </citation>
    <scope>NUCLEOTIDE SEQUENCE [LARGE SCALE GENOMIC DNA]</scope>
    <source>
        <strain evidence="12 13">19-m-6</strain>
    </source>
</reference>
<dbReference type="PROSITE" id="PS51790">
    <property type="entry name" value="MSRB"/>
    <property type="match status" value="1"/>
</dbReference>
<accession>A0A095SP60</accession>
<dbReference type="GO" id="GO:0033743">
    <property type="term" value="F:peptide-methionine (R)-S-oxide reductase activity"/>
    <property type="evidence" value="ECO:0007669"/>
    <property type="project" value="UniProtKB-UniRule"/>
</dbReference>
<dbReference type="HAMAP" id="MF_01400">
    <property type="entry name" value="MsrB"/>
    <property type="match status" value="1"/>
</dbReference>
<proteinExistence type="inferred from homology"/>
<dbReference type="PANTHER" id="PTHR10173">
    <property type="entry name" value="METHIONINE SULFOXIDE REDUCTASE"/>
    <property type="match status" value="1"/>
</dbReference>
<dbReference type="FunFam" id="2.170.150.20:FF:000001">
    <property type="entry name" value="Peptide methionine sulfoxide reductase MsrB"/>
    <property type="match status" value="1"/>
</dbReference>
<feature type="region of interest" description="Disordered" evidence="10">
    <location>
        <begin position="1"/>
        <end position="25"/>
    </location>
</feature>
<evidence type="ECO:0000256" key="2">
    <source>
        <dbReference type="ARBA" id="ARBA00012499"/>
    </source>
</evidence>
<keyword evidence="4 9" id="KW-0479">Metal-binding</keyword>
<dbReference type="GO" id="GO:0006979">
    <property type="term" value="P:response to oxidative stress"/>
    <property type="evidence" value="ECO:0007669"/>
    <property type="project" value="InterPro"/>
</dbReference>
<dbReference type="EC" id="1.8.4.12" evidence="2 9"/>
<evidence type="ECO:0000256" key="8">
    <source>
        <dbReference type="ARBA" id="ARBA00075819"/>
    </source>
</evidence>
<dbReference type="OrthoDB" id="9785497at2"/>
<protein>
    <recommendedName>
        <fullName evidence="3 9">Peptide methionine sulfoxide reductase MsrB</fullName>
        <ecNumber evidence="2 9">1.8.4.12</ecNumber>
    </recommendedName>
    <alternativeName>
        <fullName evidence="8 9">Peptide-methionine (R)-S-oxide reductase</fullName>
    </alternativeName>
</protein>
<dbReference type="SUPFAM" id="SSF51316">
    <property type="entry name" value="Mss4-like"/>
    <property type="match status" value="1"/>
</dbReference>
<dbReference type="Pfam" id="PF01641">
    <property type="entry name" value="SelR"/>
    <property type="match status" value="1"/>
</dbReference>
<dbReference type="InterPro" id="IPR011057">
    <property type="entry name" value="Mss4-like_sf"/>
</dbReference>
<dbReference type="GO" id="GO:0005737">
    <property type="term" value="C:cytoplasm"/>
    <property type="evidence" value="ECO:0007669"/>
    <property type="project" value="TreeGrafter"/>
</dbReference>
<evidence type="ECO:0000256" key="5">
    <source>
        <dbReference type="ARBA" id="ARBA00022833"/>
    </source>
</evidence>
<evidence type="ECO:0000256" key="4">
    <source>
        <dbReference type="ARBA" id="ARBA00022723"/>
    </source>
</evidence>
<dbReference type="STRING" id="1177154.Y5S_00049"/>
<comment type="similarity">
    <text evidence="1 9">Belongs to the MsrB Met sulfoxide reductase family.</text>
</comment>
<keyword evidence="13" id="KW-1185">Reference proteome</keyword>
<evidence type="ECO:0000256" key="3">
    <source>
        <dbReference type="ARBA" id="ARBA00021130"/>
    </source>
</evidence>
<keyword evidence="5 9" id="KW-0862">Zinc</keyword>
<dbReference type="NCBIfam" id="TIGR00357">
    <property type="entry name" value="peptide-methionine (R)-S-oxide reductase MsrB"/>
    <property type="match status" value="1"/>
</dbReference>
<comment type="catalytic activity">
    <reaction evidence="7 9">
        <text>L-methionyl-[protein] + [thioredoxin]-disulfide + H2O = L-methionyl-(R)-S-oxide-[protein] + [thioredoxin]-dithiol</text>
        <dbReference type="Rhea" id="RHEA:24164"/>
        <dbReference type="Rhea" id="RHEA-COMP:10698"/>
        <dbReference type="Rhea" id="RHEA-COMP:10700"/>
        <dbReference type="Rhea" id="RHEA-COMP:12313"/>
        <dbReference type="Rhea" id="RHEA-COMP:12314"/>
        <dbReference type="ChEBI" id="CHEBI:15377"/>
        <dbReference type="ChEBI" id="CHEBI:16044"/>
        <dbReference type="ChEBI" id="CHEBI:29950"/>
        <dbReference type="ChEBI" id="CHEBI:45764"/>
        <dbReference type="ChEBI" id="CHEBI:50058"/>
        <dbReference type="EC" id="1.8.4.12"/>
    </reaction>
</comment>
<dbReference type="PATRIC" id="fig|1177154.3.peg.52"/>
<dbReference type="eggNOG" id="COG0229">
    <property type="taxonomic scope" value="Bacteria"/>
</dbReference>
<dbReference type="InterPro" id="IPR002579">
    <property type="entry name" value="Met_Sox_Rdtase_MsrB_dom"/>
</dbReference>
<gene>
    <name evidence="9" type="primary">msrB</name>
    <name evidence="12" type="ORF">Y5S_00049</name>
</gene>
<dbReference type="Proteomes" id="UP000029444">
    <property type="component" value="Unassembled WGS sequence"/>
</dbReference>
<evidence type="ECO:0000256" key="10">
    <source>
        <dbReference type="SAM" id="MobiDB-lite"/>
    </source>
</evidence>
<evidence type="ECO:0000256" key="6">
    <source>
        <dbReference type="ARBA" id="ARBA00023002"/>
    </source>
</evidence>
<dbReference type="Gene3D" id="2.170.150.20">
    <property type="entry name" value="Peptide methionine sulfoxide reductase"/>
    <property type="match status" value="1"/>
</dbReference>
<organism evidence="12 13">
    <name type="scientific">Alcanivorax nanhaiticus</name>
    <dbReference type="NCBI Taxonomy" id="1177154"/>
    <lineage>
        <taxon>Bacteria</taxon>
        <taxon>Pseudomonadati</taxon>
        <taxon>Pseudomonadota</taxon>
        <taxon>Gammaproteobacteria</taxon>
        <taxon>Oceanospirillales</taxon>
        <taxon>Alcanivoracaceae</taxon>
        <taxon>Alcanivorax</taxon>
    </lineage>
</organism>
<dbReference type="GO" id="GO:0008270">
    <property type="term" value="F:zinc ion binding"/>
    <property type="evidence" value="ECO:0007669"/>
    <property type="project" value="UniProtKB-UniRule"/>
</dbReference>
<dbReference type="GO" id="GO:0030091">
    <property type="term" value="P:protein repair"/>
    <property type="evidence" value="ECO:0007669"/>
    <property type="project" value="InterPro"/>
</dbReference>
<dbReference type="RefSeq" id="WP_035229221.1">
    <property type="nucleotide sequence ID" value="NZ_ARXV01000001.1"/>
</dbReference>
<feature type="binding site" evidence="9">
    <location>
        <position position="57"/>
    </location>
    <ligand>
        <name>Zn(2+)</name>
        <dbReference type="ChEBI" id="CHEBI:29105"/>
    </ligand>
</feature>
<dbReference type="PANTHER" id="PTHR10173:SF52">
    <property type="entry name" value="METHIONINE-R-SULFOXIDE REDUCTASE B1"/>
    <property type="match status" value="1"/>
</dbReference>
<evidence type="ECO:0000256" key="7">
    <source>
        <dbReference type="ARBA" id="ARBA00048488"/>
    </source>
</evidence>
<dbReference type="AlphaFoldDB" id="A0A095SP60"/>
<dbReference type="EMBL" id="ARXV01000001">
    <property type="protein sequence ID" value="KGD66382.1"/>
    <property type="molecule type" value="Genomic_DNA"/>
</dbReference>
<comment type="caution">
    <text evidence="12">The sequence shown here is derived from an EMBL/GenBank/DDBJ whole genome shotgun (WGS) entry which is preliminary data.</text>
</comment>